<reference evidence="4" key="2">
    <citation type="submission" date="2019-08" db="EMBL/GenBank/DDBJ databases">
        <authorList>
            <consortium name="Photinus pyralis genome working group"/>
            <person name="Fallon T.R."/>
            <person name="Sander Lower S.E."/>
            <person name="Weng J.-K."/>
        </authorList>
    </citation>
    <scope>NUCLEOTIDE SEQUENCE</scope>
    <source>
        <strain evidence="4">1611_PpyrPB1</strain>
        <tissue evidence="4">Whole body</tissue>
    </source>
</reference>
<dbReference type="EMBL" id="VVIM01000001">
    <property type="protein sequence ID" value="KAB0803870.1"/>
    <property type="molecule type" value="Genomic_DNA"/>
</dbReference>
<dbReference type="EMBL" id="VVIM01000007">
    <property type="protein sequence ID" value="KAB0795943.1"/>
    <property type="molecule type" value="Genomic_DNA"/>
</dbReference>
<dbReference type="Gene3D" id="1.10.30.10">
    <property type="entry name" value="High mobility group box domain"/>
    <property type="match status" value="1"/>
</dbReference>
<dbReference type="SMART" id="SM00398">
    <property type="entry name" value="HMG"/>
    <property type="match status" value="1"/>
</dbReference>
<protein>
    <recommendedName>
        <fullName evidence="3">HMG box domain-containing protein</fullName>
    </recommendedName>
</protein>
<evidence type="ECO:0000313" key="4">
    <source>
        <dbReference type="EMBL" id="KAB0795943.1"/>
    </source>
</evidence>
<accession>A0A5N4AF41</accession>
<sequence>MSSCKKTTKGAKVTRNPFINYFIKLYMENRDKSVVEVAKMAGSCWKQMSHEDKKPYLDMAARAPASFRRRRRRARGDSKRRSSRHGSGHCGTKRHRSKSASSRNGKKGKSSMCCCPCESRSGSQSSTRKRSECGK</sequence>
<keyword evidence="1" id="KW-0539">Nucleus</keyword>
<evidence type="ECO:0000313" key="6">
    <source>
        <dbReference type="Proteomes" id="UP000327044"/>
    </source>
</evidence>
<feature type="compositionally biased region" description="Basic residues" evidence="2">
    <location>
        <begin position="81"/>
        <end position="109"/>
    </location>
</feature>
<dbReference type="GO" id="GO:0003677">
    <property type="term" value="F:DNA binding"/>
    <property type="evidence" value="ECO:0007669"/>
    <property type="project" value="UniProtKB-UniRule"/>
</dbReference>
<dbReference type="SUPFAM" id="SSF47095">
    <property type="entry name" value="HMG-box"/>
    <property type="match status" value="1"/>
</dbReference>
<evidence type="ECO:0000256" key="1">
    <source>
        <dbReference type="PROSITE-ProRule" id="PRU00267"/>
    </source>
</evidence>
<dbReference type="AlphaFoldDB" id="A0A5N4AF41"/>
<name>A0A5N4AF41_PHOPY</name>
<reference evidence="4 6" key="1">
    <citation type="journal article" date="2018" name="Elife">
        <title>Firefly genomes illuminate parallel origins of bioluminescence in beetles.</title>
        <authorList>
            <person name="Fallon T.R."/>
            <person name="Lower S.E."/>
            <person name="Chang C.H."/>
            <person name="Bessho-Uehara M."/>
            <person name="Martin G.J."/>
            <person name="Bewick A.J."/>
            <person name="Behringer M."/>
            <person name="Debat H.J."/>
            <person name="Wong I."/>
            <person name="Day J.C."/>
            <person name="Suvorov A."/>
            <person name="Silva C.J."/>
            <person name="Stanger-Hall K.F."/>
            <person name="Hall D.W."/>
            <person name="Schmitz R.J."/>
            <person name="Nelson D.R."/>
            <person name="Lewis S.M."/>
            <person name="Shigenobu S."/>
            <person name="Bybee S.M."/>
            <person name="Larracuente A.M."/>
            <person name="Oba Y."/>
            <person name="Weng J.K."/>
        </authorList>
    </citation>
    <scope>NUCLEOTIDE SEQUENCE [LARGE SCALE GENOMIC DNA]</scope>
    <source>
        <strain evidence="4">1611_PpyrPB1</strain>
        <tissue evidence="4">Whole body</tissue>
    </source>
</reference>
<evidence type="ECO:0000313" key="5">
    <source>
        <dbReference type="EMBL" id="KAB0803870.1"/>
    </source>
</evidence>
<dbReference type="InterPro" id="IPR036910">
    <property type="entry name" value="HMG_box_dom_sf"/>
</dbReference>
<feature type="domain" description="HMG box" evidence="3">
    <location>
        <begin position="14"/>
        <end position="75"/>
    </location>
</feature>
<dbReference type="InterPro" id="IPR009071">
    <property type="entry name" value="HMG_box_dom"/>
</dbReference>
<organism evidence="4 6">
    <name type="scientific">Photinus pyralis</name>
    <name type="common">Common eastern firefly</name>
    <name type="synonym">Lampyris pyralis</name>
    <dbReference type="NCBI Taxonomy" id="7054"/>
    <lineage>
        <taxon>Eukaryota</taxon>
        <taxon>Metazoa</taxon>
        <taxon>Ecdysozoa</taxon>
        <taxon>Arthropoda</taxon>
        <taxon>Hexapoda</taxon>
        <taxon>Insecta</taxon>
        <taxon>Pterygota</taxon>
        <taxon>Neoptera</taxon>
        <taxon>Endopterygota</taxon>
        <taxon>Coleoptera</taxon>
        <taxon>Polyphaga</taxon>
        <taxon>Elateriformia</taxon>
        <taxon>Elateroidea</taxon>
        <taxon>Lampyridae</taxon>
        <taxon>Lampyrinae</taxon>
        <taxon>Photinus</taxon>
    </lineage>
</organism>
<feature type="region of interest" description="Disordered" evidence="2">
    <location>
        <begin position="55"/>
        <end position="135"/>
    </location>
</feature>
<dbReference type="InParanoid" id="A0A5N4AF41"/>
<gene>
    <name evidence="5" type="ORF">PPYR_00840</name>
    <name evidence="4" type="ORF">PPYR_10004</name>
</gene>
<evidence type="ECO:0000259" key="3">
    <source>
        <dbReference type="PROSITE" id="PS50118"/>
    </source>
</evidence>
<comment type="caution">
    <text evidence="4">The sequence shown here is derived from an EMBL/GenBank/DDBJ whole genome shotgun (WGS) entry which is preliminary data.</text>
</comment>
<dbReference type="Proteomes" id="UP000327044">
    <property type="component" value="Unassembled WGS sequence"/>
</dbReference>
<proteinExistence type="predicted"/>
<dbReference type="GO" id="GO:0005634">
    <property type="term" value="C:nucleus"/>
    <property type="evidence" value="ECO:0007669"/>
    <property type="project" value="UniProtKB-UniRule"/>
</dbReference>
<evidence type="ECO:0000256" key="2">
    <source>
        <dbReference type="SAM" id="MobiDB-lite"/>
    </source>
</evidence>
<keyword evidence="6" id="KW-1185">Reference proteome</keyword>
<keyword evidence="1" id="KW-0238">DNA-binding</keyword>
<dbReference type="PROSITE" id="PS50118">
    <property type="entry name" value="HMG_BOX_2"/>
    <property type="match status" value="1"/>
</dbReference>
<dbReference type="Pfam" id="PF00505">
    <property type="entry name" value="HMG_box"/>
    <property type="match status" value="1"/>
</dbReference>
<feature type="DNA-binding region" description="HMG box" evidence="1">
    <location>
        <begin position="14"/>
        <end position="75"/>
    </location>
</feature>